<feature type="non-terminal residue" evidence="1">
    <location>
        <position position="76"/>
    </location>
</feature>
<protein>
    <submittedName>
        <fullName evidence="1">Uncharacterized protein</fullName>
    </submittedName>
</protein>
<name>A0ACB9VXJ4_CHAAC</name>
<dbReference type="Proteomes" id="UP001057452">
    <property type="component" value="Chromosome 21"/>
</dbReference>
<accession>A0ACB9VXJ4</accession>
<evidence type="ECO:0000313" key="1">
    <source>
        <dbReference type="EMBL" id="KAI4805199.1"/>
    </source>
</evidence>
<sequence>RPLEEPGWSWLQLAAVILVPSCLMCVGVLLGVVVVQGHCWAHKQDLEEPLDDQMLMSSDKCLKDLIYDMSTSGSGS</sequence>
<evidence type="ECO:0000313" key="2">
    <source>
        <dbReference type="Proteomes" id="UP001057452"/>
    </source>
</evidence>
<feature type="non-terminal residue" evidence="1">
    <location>
        <position position="1"/>
    </location>
</feature>
<reference evidence="1" key="1">
    <citation type="submission" date="2022-05" db="EMBL/GenBank/DDBJ databases">
        <title>Chromosome-level genome of Chaenocephalus aceratus.</title>
        <authorList>
            <person name="Park H."/>
        </authorList>
    </citation>
    <scope>NUCLEOTIDE SEQUENCE</scope>
    <source>
        <strain evidence="1">KU_202001</strain>
    </source>
</reference>
<organism evidence="1 2">
    <name type="scientific">Chaenocephalus aceratus</name>
    <name type="common">Blackfin icefish</name>
    <name type="synonym">Chaenichthys aceratus</name>
    <dbReference type="NCBI Taxonomy" id="36190"/>
    <lineage>
        <taxon>Eukaryota</taxon>
        <taxon>Metazoa</taxon>
        <taxon>Chordata</taxon>
        <taxon>Craniata</taxon>
        <taxon>Vertebrata</taxon>
        <taxon>Euteleostomi</taxon>
        <taxon>Actinopterygii</taxon>
        <taxon>Neopterygii</taxon>
        <taxon>Teleostei</taxon>
        <taxon>Neoteleostei</taxon>
        <taxon>Acanthomorphata</taxon>
        <taxon>Eupercaria</taxon>
        <taxon>Perciformes</taxon>
        <taxon>Notothenioidei</taxon>
        <taxon>Channichthyidae</taxon>
        <taxon>Chaenocephalus</taxon>
    </lineage>
</organism>
<gene>
    <name evidence="1" type="ORF">KUCAC02_009826</name>
</gene>
<keyword evidence="2" id="KW-1185">Reference proteome</keyword>
<proteinExistence type="predicted"/>
<comment type="caution">
    <text evidence="1">The sequence shown here is derived from an EMBL/GenBank/DDBJ whole genome shotgun (WGS) entry which is preliminary data.</text>
</comment>
<dbReference type="EMBL" id="CM043805">
    <property type="protein sequence ID" value="KAI4805199.1"/>
    <property type="molecule type" value="Genomic_DNA"/>
</dbReference>